<dbReference type="PANTHER" id="PTHR11070:SF2">
    <property type="entry name" value="ATP-DEPENDENT DNA HELICASE SRS2"/>
    <property type="match status" value="1"/>
</dbReference>
<dbReference type="GO" id="GO:0016787">
    <property type="term" value="F:hydrolase activity"/>
    <property type="evidence" value="ECO:0007669"/>
    <property type="project" value="UniProtKB-UniRule"/>
</dbReference>
<dbReference type="Gene3D" id="1.10.10.160">
    <property type="match status" value="1"/>
</dbReference>
<organism evidence="15 16">
    <name type="scientific">Massiliimalia timonensis</name>
    <dbReference type="NCBI Taxonomy" id="1987501"/>
    <lineage>
        <taxon>Bacteria</taxon>
        <taxon>Bacillati</taxon>
        <taxon>Bacillota</taxon>
        <taxon>Clostridia</taxon>
        <taxon>Eubacteriales</taxon>
        <taxon>Oscillospiraceae</taxon>
        <taxon>Massiliimalia</taxon>
    </lineage>
</organism>
<dbReference type="PANTHER" id="PTHR11070">
    <property type="entry name" value="UVRD / RECB / PCRA DNA HELICASE FAMILY MEMBER"/>
    <property type="match status" value="1"/>
</dbReference>
<evidence type="ECO:0000256" key="4">
    <source>
        <dbReference type="ARBA" id="ARBA00022806"/>
    </source>
</evidence>
<evidence type="ECO:0000313" key="15">
    <source>
        <dbReference type="EMBL" id="MBC8611945.1"/>
    </source>
</evidence>
<comment type="similarity">
    <text evidence="1">Belongs to the helicase family. UvrD subfamily.</text>
</comment>
<dbReference type="RefSeq" id="WP_154825167.1">
    <property type="nucleotide sequence ID" value="NZ_JACRTL010000009.1"/>
</dbReference>
<keyword evidence="2 11" id="KW-0547">Nucleotide-binding</keyword>
<evidence type="ECO:0000256" key="1">
    <source>
        <dbReference type="ARBA" id="ARBA00009922"/>
    </source>
</evidence>
<keyword evidence="7" id="KW-0413">Isomerase</keyword>
<comment type="caution">
    <text evidence="15">The sequence shown here is derived from an EMBL/GenBank/DDBJ whole genome shotgun (WGS) entry which is preliminary data.</text>
</comment>
<feature type="binding site" evidence="11">
    <location>
        <begin position="477"/>
        <end position="484"/>
    </location>
    <ligand>
        <name>ATP</name>
        <dbReference type="ChEBI" id="CHEBI:30616"/>
    </ligand>
</feature>
<gene>
    <name evidence="15" type="ORF">H8702_12675</name>
</gene>
<evidence type="ECO:0000256" key="8">
    <source>
        <dbReference type="ARBA" id="ARBA00034617"/>
    </source>
</evidence>
<evidence type="ECO:0000256" key="9">
    <source>
        <dbReference type="ARBA" id="ARBA00034808"/>
    </source>
</evidence>
<dbReference type="InterPro" id="IPR014017">
    <property type="entry name" value="DNA_helicase_UvrD-like_C"/>
</dbReference>
<keyword evidence="5 11" id="KW-0067">ATP-binding</keyword>
<keyword evidence="6" id="KW-0238">DNA-binding</keyword>
<sequence>MLIADLHIHSKYSRATSKEGIPEYLDLWADRKGIGLLGTGDFTHPAWRERLKETLTPAEEGLYVLKQDLRAPGKRFGEAPRFVVSGEISSIYKKNGKVRKVHNLILLPGLEQAERLSKKLEAIGNIHSDGRPILGIDSRDLLEITLDACPNAVFIPAHIWTPHFSMFGAFSGFDTIEECFEDLTPYIHAFETGLSSDPPMNWRVSALDRLTMVSNSDAHSPAKLGREANLMEIDLSYHAMAKAIQEGAPGGFRGTIEFFPEEGKYHYDGHRSCHLCLRPAQTKQYDGKCPVCGKKLTIGVDHRVEDLADRKEGYRPKNALPFESLVPLPEVIAASTGRSAGSKKVLAEYGKMLESLGAEFYILREAPLEDIRIAAGPCIEEGIRRLRNGKVEWEPGYDGEYGKLKLLSASEIDELNGQLSFLPVTGIAERKQKTEEKPNLPKLQKQSEEQSQAVAQLLNEEQQQAVNSKASAVAVAAGPGTGKTKTLISRLCHLIREQGVKPSEITAVTFTNQAAKEMRERLERELGSKRQANQVRIGTFHAVCLRQLQQNGAFHAILDPCQAESFAREVLDRFSISWRPKRFLQEVSSCKNKLIKSSDTLREEWYEAYEQLLSQAQAMDFDDLLLFGKKLWEDNVSFRKKERKRFSYLLVDEFQDINEIQYQLVCAWAGNGNRLFVIGDPDQAIYGFRGARADCFDRLKADFPDCEMIRLRTNYRSSPEIIQCALASIRHNPGGERLLLAESKSKGPVVAVQAESELSQGIELAKRINRMVGGMDMLEAHAFGQEQELPRSFSEIAVLYRTRQQAEILEQCLRKESIPYVVVGKDDLLEDEQVRGVLSFFRFLENRKDKLALRDCLQYLFQLTDPDGICDEILKNGLGEPGPEEKEAFPLWLTLFWEFSSHFTKQRPEKLLGDLVSRLGMEVSEGVKKLLHMAVFYQSMVEFLQALMIGEEADWKRRSEKNYSADAVTLMTLHASKGLEFPVVFLAGVQEGYLPLSRGNLFSDIEEERRLFYVGMTRAREELNLLTAKEPSRFLKEIPRDLLQEETAKAPKERPVGKQLSFFS</sequence>
<dbReference type="SUPFAM" id="SSF52540">
    <property type="entry name" value="P-loop containing nucleoside triphosphate hydrolases"/>
    <property type="match status" value="1"/>
</dbReference>
<dbReference type="InterPro" id="IPR027417">
    <property type="entry name" value="P-loop_NTPase"/>
</dbReference>
<feature type="region of interest" description="Disordered" evidence="12">
    <location>
        <begin position="432"/>
        <end position="452"/>
    </location>
</feature>
<dbReference type="InterPro" id="IPR016195">
    <property type="entry name" value="Pol/histidinol_Pase-like"/>
</dbReference>
<dbReference type="Gene3D" id="3.20.20.140">
    <property type="entry name" value="Metal-dependent hydrolases"/>
    <property type="match status" value="1"/>
</dbReference>
<evidence type="ECO:0000259" key="13">
    <source>
        <dbReference type="PROSITE" id="PS51198"/>
    </source>
</evidence>
<dbReference type="Pfam" id="PF00580">
    <property type="entry name" value="UvrD-helicase"/>
    <property type="match status" value="1"/>
</dbReference>
<evidence type="ECO:0000256" key="11">
    <source>
        <dbReference type="PROSITE-ProRule" id="PRU00560"/>
    </source>
</evidence>
<dbReference type="GO" id="GO:0043138">
    <property type="term" value="F:3'-5' DNA helicase activity"/>
    <property type="evidence" value="ECO:0007669"/>
    <property type="project" value="UniProtKB-EC"/>
</dbReference>
<feature type="domain" description="UvrD-like helicase ATP-binding" evidence="13">
    <location>
        <begin position="456"/>
        <end position="718"/>
    </location>
</feature>
<dbReference type="EC" id="5.6.2.4" evidence="9"/>
<keyword evidence="16" id="KW-1185">Reference proteome</keyword>
<evidence type="ECO:0000256" key="10">
    <source>
        <dbReference type="ARBA" id="ARBA00048988"/>
    </source>
</evidence>
<name>A0A8J6PLR8_9FIRM</name>
<dbReference type="InterPro" id="IPR013986">
    <property type="entry name" value="DExx_box_DNA_helicase_dom_sf"/>
</dbReference>
<feature type="compositionally biased region" description="Basic and acidic residues" evidence="12">
    <location>
        <begin position="1045"/>
        <end position="1056"/>
    </location>
</feature>
<reference evidence="15" key="1">
    <citation type="submission" date="2020-08" db="EMBL/GenBank/DDBJ databases">
        <title>Genome public.</title>
        <authorList>
            <person name="Liu C."/>
            <person name="Sun Q."/>
        </authorList>
    </citation>
    <scope>NUCLEOTIDE SEQUENCE</scope>
    <source>
        <strain evidence="15">NSJ-15</strain>
    </source>
</reference>
<evidence type="ECO:0000256" key="5">
    <source>
        <dbReference type="ARBA" id="ARBA00022840"/>
    </source>
</evidence>
<dbReference type="CDD" id="cd18807">
    <property type="entry name" value="SF1_C_UvrD"/>
    <property type="match status" value="1"/>
</dbReference>
<accession>A0A8J6PLR8</accession>
<dbReference type="PROSITE" id="PS51217">
    <property type="entry name" value="UVRD_HELICASE_CTER"/>
    <property type="match status" value="1"/>
</dbReference>
<dbReference type="Proteomes" id="UP000632659">
    <property type="component" value="Unassembled WGS sequence"/>
</dbReference>
<comment type="catalytic activity">
    <reaction evidence="10">
        <text>ATP + H2O = ADP + phosphate + H(+)</text>
        <dbReference type="Rhea" id="RHEA:13065"/>
        <dbReference type="ChEBI" id="CHEBI:15377"/>
        <dbReference type="ChEBI" id="CHEBI:15378"/>
        <dbReference type="ChEBI" id="CHEBI:30616"/>
        <dbReference type="ChEBI" id="CHEBI:43474"/>
        <dbReference type="ChEBI" id="CHEBI:456216"/>
        <dbReference type="EC" id="5.6.2.4"/>
    </reaction>
</comment>
<dbReference type="PROSITE" id="PS51198">
    <property type="entry name" value="UVRD_HELICASE_ATP_BIND"/>
    <property type="match status" value="1"/>
</dbReference>
<dbReference type="GO" id="GO:0000725">
    <property type="term" value="P:recombinational repair"/>
    <property type="evidence" value="ECO:0007669"/>
    <property type="project" value="TreeGrafter"/>
</dbReference>
<feature type="region of interest" description="Disordered" evidence="12">
    <location>
        <begin position="1045"/>
        <end position="1064"/>
    </location>
</feature>
<dbReference type="AlphaFoldDB" id="A0A8J6PLR8"/>
<dbReference type="Pfam" id="PF13361">
    <property type="entry name" value="UvrD_C"/>
    <property type="match status" value="2"/>
</dbReference>
<feature type="domain" description="UvrD-like helicase C-terminal" evidence="14">
    <location>
        <begin position="719"/>
        <end position="978"/>
    </location>
</feature>
<evidence type="ECO:0000256" key="6">
    <source>
        <dbReference type="ARBA" id="ARBA00023125"/>
    </source>
</evidence>
<protein>
    <recommendedName>
        <fullName evidence="9">DNA 3'-5' helicase</fullName>
        <ecNumber evidence="9">5.6.2.4</ecNumber>
    </recommendedName>
</protein>
<dbReference type="InterPro" id="IPR014016">
    <property type="entry name" value="UvrD-like_ATP-bd"/>
</dbReference>
<keyword evidence="3 11" id="KW-0378">Hydrolase</keyword>
<dbReference type="GO" id="GO:0003677">
    <property type="term" value="F:DNA binding"/>
    <property type="evidence" value="ECO:0007669"/>
    <property type="project" value="UniProtKB-KW"/>
</dbReference>
<dbReference type="SUPFAM" id="SSF89550">
    <property type="entry name" value="PHP domain-like"/>
    <property type="match status" value="1"/>
</dbReference>
<dbReference type="GO" id="GO:0005524">
    <property type="term" value="F:ATP binding"/>
    <property type="evidence" value="ECO:0007669"/>
    <property type="project" value="UniProtKB-UniRule"/>
</dbReference>
<dbReference type="EMBL" id="JACRTL010000009">
    <property type="protein sequence ID" value="MBC8611945.1"/>
    <property type="molecule type" value="Genomic_DNA"/>
</dbReference>
<evidence type="ECO:0000256" key="7">
    <source>
        <dbReference type="ARBA" id="ARBA00023235"/>
    </source>
</evidence>
<evidence type="ECO:0000313" key="16">
    <source>
        <dbReference type="Proteomes" id="UP000632659"/>
    </source>
</evidence>
<evidence type="ECO:0000259" key="14">
    <source>
        <dbReference type="PROSITE" id="PS51217"/>
    </source>
</evidence>
<dbReference type="CDD" id="cd19067">
    <property type="entry name" value="PfuEndoQ-like"/>
    <property type="match status" value="1"/>
</dbReference>
<keyword evidence="4 11" id="KW-0347">Helicase</keyword>
<evidence type="ECO:0000256" key="2">
    <source>
        <dbReference type="ARBA" id="ARBA00022741"/>
    </source>
</evidence>
<evidence type="ECO:0000256" key="12">
    <source>
        <dbReference type="SAM" id="MobiDB-lite"/>
    </source>
</evidence>
<comment type="catalytic activity">
    <reaction evidence="8">
        <text>Couples ATP hydrolysis with the unwinding of duplex DNA by translocating in the 3'-5' direction.</text>
        <dbReference type="EC" id="5.6.2.4"/>
    </reaction>
</comment>
<dbReference type="CDD" id="cd17932">
    <property type="entry name" value="DEXQc_UvrD"/>
    <property type="match status" value="1"/>
</dbReference>
<dbReference type="Gene3D" id="1.10.486.10">
    <property type="entry name" value="PCRA, domain 4"/>
    <property type="match status" value="1"/>
</dbReference>
<dbReference type="InterPro" id="IPR000212">
    <property type="entry name" value="DNA_helicase_UvrD/REP"/>
</dbReference>
<proteinExistence type="inferred from homology"/>
<evidence type="ECO:0000256" key="3">
    <source>
        <dbReference type="ARBA" id="ARBA00022801"/>
    </source>
</evidence>
<dbReference type="Gene3D" id="3.40.50.300">
    <property type="entry name" value="P-loop containing nucleotide triphosphate hydrolases"/>
    <property type="match status" value="2"/>
</dbReference>